<organism evidence="2 3">
    <name type="scientific">Daphnia magna</name>
    <dbReference type="NCBI Taxonomy" id="35525"/>
    <lineage>
        <taxon>Eukaryota</taxon>
        <taxon>Metazoa</taxon>
        <taxon>Ecdysozoa</taxon>
        <taxon>Arthropoda</taxon>
        <taxon>Crustacea</taxon>
        <taxon>Branchiopoda</taxon>
        <taxon>Diplostraca</taxon>
        <taxon>Cladocera</taxon>
        <taxon>Anomopoda</taxon>
        <taxon>Daphniidae</taxon>
        <taxon>Daphnia</taxon>
    </lineage>
</organism>
<dbReference type="InterPro" id="IPR029325">
    <property type="entry name" value="ITPR-bd"/>
</dbReference>
<accession>A0A0N8AIN6</accession>
<evidence type="ECO:0000313" key="3">
    <source>
        <dbReference type="Proteomes" id="UP000076858"/>
    </source>
</evidence>
<dbReference type="EMBL" id="LRGB01001877">
    <property type="protein sequence ID" value="KZS10149.1"/>
    <property type="molecule type" value="Genomic_DNA"/>
</dbReference>
<feature type="region of interest" description="Disordered" evidence="1">
    <location>
        <begin position="277"/>
        <end position="325"/>
    </location>
</feature>
<dbReference type="GO" id="GO:0005102">
    <property type="term" value="F:signaling receptor binding"/>
    <property type="evidence" value="ECO:0007669"/>
    <property type="project" value="InterPro"/>
</dbReference>
<comment type="caution">
    <text evidence="2">The sequence shown here is derived from an EMBL/GenBank/DDBJ whole genome shotgun (WGS) entry which is preliminary data.</text>
</comment>
<feature type="compositionally biased region" description="Low complexity" evidence="1">
    <location>
        <begin position="299"/>
        <end position="309"/>
    </location>
</feature>
<evidence type="ECO:0000313" key="2">
    <source>
        <dbReference type="EMBL" id="KZS10149.1"/>
    </source>
</evidence>
<name>A0A0N8AIN6_9CRUS</name>
<keyword evidence="3" id="KW-1185">Reference proteome</keyword>
<dbReference type="Proteomes" id="UP000076858">
    <property type="component" value="Unassembled WGS sequence"/>
</dbReference>
<reference evidence="2 3" key="1">
    <citation type="submission" date="2016-03" db="EMBL/GenBank/DDBJ databases">
        <title>EvidentialGene: Evidence-directed Construction of Genes on Genomes.</title>
        <authorList>
            <person name="Gilbert D.G."/>
            <person name="Choi J.-H."/>
            <person name="Mockaitis K."/>
            <person name="Colbourne J."/>
            <person name="Pfrender M."/>
        </authorList>
    </citation>
    <scope>NUCLEOTIDE SEQUENCE [LARGE SCALE GENOMIC DNA]</scope>
    <source>
        <strain evidence="2 3">Xinb3</strain>
        <tissue evidence="2">Complete organism</tissue>
    </source>
</reference>
<dbReference type="AlphaFoldDB" id="A0A0N8AIN6"/>
<gene>
    <name evidence="2" type="ORF">APZ42_025450</name>
</gene>
<dbReference type="OrthoDB" id="6088188at2759"/>
<protein>
    <submittedName>
        <fullName evidence="2">Uncharacterized protein</fullName>
    </submittedName>
</protein>
<evidence type="ECO:0000256" key="1">
    <source>
        <dbReference type="SAM" id="MobiDB-lite"/>
    </source>
</evidence>
<dbReference type="SMART" id="SM01257">
    <property type="entry name" value="KRAP_IP3R_bind"/>
    <property type="match status" value="1"/>
</dbReference>
<proteinExistence type="predicted"/>
<sequence>MSSCTITNHIRPDDESGYPTKGYNSCWEWVASLPGDHEAANVNTDCNSTVEPILAGSDFIVRKRGILGLNHGGKHSATDVYQLAQATRKARDRLSVVSAVEGSGTNFRERVSQDRTAILRTAFAAQRLDRTNSEGTFSFDSSTLEAFGLCDDEDSFPSAEDLLLQMGFGGPSHGLDRVPERFLQPSQMRGVDIDQFYQTQQEMNDTFETGSLGYRGLVGPPTRRPSNIVARLYERMLRKNSGPTSCSSFEYPPGQSAEPLTLKLPHPEVLVEMEESAVTPTNPPSTSFNTNPMMKPPGSRNSSLTSSRRSSLRRQECVDLDEEPTACAEPSEDIVCQQSEQSSGFISGRMLANALLPTVYVTPPPSTVFSQASLDMPESITTHEIDPIISVLQLATEAYRVRLSSTQKPATEETDACDWNHNLDDVKEELRIELDKTDDLLQRLQQRLSHARSIHQSYDSSALRGVLTDMTTLLQQQQRLYRRVNEARLGQLETSQHFHVNHLENIVCSTPAKSTTEQLSSSQSSTNVSSCANDVDDDQHFGKLWLRLFERRLTAQIRKTVRQELRRAKPILARSKLKKNPI</sequence>